<evidence type="ECO:0000313" key="2">
    <source>
        <dbReference type="EMBL" id="AWV89242.1"/>
    </source>
</evidence>
<accession>A0A2Z4FJW0</accession>
<gene>
    <name evidence="2" type="ORF">DN745_07770</name>
</gene>
<protein>
    <submittedName>
        <fullName evidence="2">Uncharacterized protein</fullName>
    </submittedName>
</protein>
<name>A0A2Z4FJW0_9DELT</name>
<evidence type="ECO:0000256" key="1">
    <source>
        <dbReference type="SAM" id="MobiDB-lite"/>
    </source>
</evidence>
<dbReference type="KEGG" id="bsed:DN745_07770"/>
<keyword evidence="3" id="KW-1185">Reference proteome</keyword>
<dbReference type="SUPFAM" id="SSF54736">
    <property type="entry name" value="ClpS-like"/>
    <property type="match status" value="1"/>
</dbReference>
<dbReference type="InterPro" id="IPR014719">
    <property type="entry name" value="Ribosomal_bL12_C/ClpS-like"/>
</dbReference>
<feature type="compositionally biased region" description="Polar residues" evidence="1">
    <location>
        <begin position="164"/>
        <end position="184"/>
    </location>
</feature>
<feature type="region of interest" description="Disordered" evidence="1">
    <location>
        <begin position="147"/>
        <end position="201"/>
    </location>
</feature>
<reference evidence="2 3" key="1">
    <citation type="submission" date="2018-06" db="EMBL/GenBank/DDBJ databases">
        <title>Lujinxingia sediminis gen. nov. sp. nov., a new facultative anaerobic member of the class Deltaproteobacteria, and proposal of Lujinxingaceae fam. nov.</title>
        <authorList>
            <person name="Guo L.-Y."/>
            <person name="Li C.-M."/>
            <person name="Wang S."/>
            <person name="Du Z.-J."/>
        </authorList>
    </citation>
    <scope>NUCLEOTIDE SEQUENCE [LARGE SCALE GENOMIC DNA]</scope>
    <source>
        <strain evidence="2 3">FA350</strain>
    </source>
</reference>
<organism evidence="2 3">
    <name type="scientific">Bradymonas sediminis</name>
    <dbReference type="NCBI Taxonomy" id="1548548"/>
    <lineage>
        <taxon>Bacteria</taxon>
        <taxon>Deltaproteobacteria</taxon>
        <taxon>Bradymonadales</taxon>
        <taxon>Bradymonadaceae</taxon>
        <taxon>Bradymonas</taxon>
    </lineage>
</organism>
<evidence type="ECO:0000313" key="3">
    <source>
        <dbReference type="Proteomes" id="UP000249799"/>
    </source>
</evidence>
<dbReference type="OrthoDB" id="5492864at2"/>
<dbReference type="AlphaFoldDB" id="A0A2Z4FJW0"/>
<dbReference type="Proteomes" id="UP000249799">
    <property type="component" value="Chromosome"/>
</dbReference>
<dbReference type="EMBL" id="CP030032">
    <property type="protein sequence ID" value="AWV89242.1"/>
    <property type="molecule type" value="Genomic_DNA"/>
</dbReference>
<sequence>MTTSEKTEAWRALFSSLNIDIESSSPPVDPTTPQDDRPWFQTLTRFTRRGFLRVLVTPSAQHIGVHTQYAVPGADSEYAQSLKGYLNTLSGANWSSETTNSPWTLSAEGISLAKAKAVIEAFLRVADHIAAAEDGARASVLADEFGSGPKKEYEAPAKSVDPVDSNTSSNPFETIGDGSSSESPSLKADTERDSSATDNPGLQAFRVAVRDGVIHADIDLKEKPTKDAESSLLAAFAQALPIRFDVVLLAGDFADAKSLKNSVPASIKLMMRSNIETETGEIAGDLGRYFERIKKFNDFGLPLVEALGGKSAVGDKKPVSRAARPAEPERISRRSFGAAVAPASNEAATESNASGNVVLSFGGGALDVEDITSDALRPGDYTDPRIRRDDATTPLVDVVLRHPGYSDKSMRQVLSILLDVSYFDATKLIERAPCLIAWGISQERAAEFKSVIENAGGRVTLVEPDSLS</sequence>
<proteinExistence type="predicted"/>
<dbReference type="RefSeq" id="WP_111333577.1">
    <property type="nucleotide sequence ID" value="NZ_CP030032.1"/>
</dbReference>